<name>A0AC35EQS0_9BILA</name>
<dbReference type="Proteomes" id="UP000887580">
    <property type="component" value="Unplaced"/>
</dbReference>
<evidence type="ECO:0000313" key="1">
    <source>
        <dbReference type="Proteomes" id="UP000887580"/>
    </source>
</evidence>
<reference evidence="2" key="1">
    <citation type="submission" date="2022-11" db="UniProtKB">
        <authorList>
            <consortium name="WormBaseParasite"/>
        </authorList>
    </citation>
    <scope>IDENTIFICATION</scope>
</reference>
<organism evidence="1 2">
    <name type="scientific">Panagrolaimus sp. PS1159</name>
    <dbReference type="NCBI Taxonomy" id="55785"/>
    <lineage>
        <taxon>Eukaryota</taxon>
        <taxon>Metazoa</taxon>
        <taxon>Ecdysozoa</taxon>
        <taxon>Nematoda</taxon>
        <taxon>Chromadorea</taxon>
        <taxon>Rhabditida</taxon>
        <taxon>Tylenchina</taxon>
        <taxon>Panagrolaimomorpha</taxon>
        <taxon>Panagrolaimoidea</taxon>
        <taxon>Panagrolaimidae</taxon>
        <taxon>Panagrolaimus</taxon>
    </lineage>
</organism>
<dbReference type="WBParaSite" id="PS1159_v2.g10013.t1">
    <property type="protein sequence ID" value="PS1159_v2.g10013.t1"/>
    <property type="gene ID" value="PS1159_v2.g10013"/>
</dbReference>
<sequence length="238" mass="26800">TNASKEYQFFELRGNCFNVTLEVSKHEERCPWCPEPLIISDSQVKANNEVLWEKLSDPLYFWPIAIATFLSLIVFFLVIILVCVLASQGSSSASITSSNKRFIDNSLSSGSVTYIPPATSSKRHMIPQCPLPQKPMSTEKNPDHQYEDLSAGYHHLHQHSCSGSGTYIHPETSFKRHKIPQCPLPQKPMSTETNPDHQYEDLSAGYHHFHQHSWSPITSSEQLNTSYVSTPPASIIDV</sequence>
<proteinExistence type="predicted"/>
<accession>A0AC35EQS0</accession>
<evidence type="ECO:0000313" key="2">
    <source>
        <dbReference type="WBParaSite" id="PS1159_v2.g10013.t1"/>
    </source>
</evidence>
<protein>
    <submittedName>
        <fullName evidence="2">Uncharacterized protein</fullName>
    </submittedName>
</protein>